<comment type="caution">
    <text evidence="2">The sequence shown here is derived from an EMBL/GenBank/DDBJ whole genome shotgun (WGS) entry which is preliminary data.</text>
</comment>
<sequence length="91" mass="10566">MLSELSQLAFMLFSLLSRAINVVAFGGDACQTTSSRAYIEGVLNPEPNDVWERRARVINRLVFWQPDHCRMSWLAEVERANRTLEKNLRRN</sequence>
<evidence type="ECO:0008006" key="4">
    <source>
        <dbReference type="Google" id="ProtNLM"/>
    </source>
</evidence>
<name>A0ABV1SF93_9RHOB</name>
<evidence type="ECO:0000313" key="2">
    <source>
        <dbReference type="EMBL" id="MER5171579.1"/>
    </source>
</evidence>
<reference evidence="2 3" key="2">
    <citation type="submission" date="2024-06" db="EMBL/GenBank/DDBJ databases">
        <title>Thioclava kandeliae sp. nov. from a rhizosphere soil sample of Kandelia candel in a mangrove.</title>
        <authorList>
            <person name="Mu T."/>
        </authorList>
    </citation>
    <scope>NUCLEOTIDE SEQUENCE [LARGE SCALE GENOMIC DNA]</scope>
    <source>
        <strain evidence="2 3">CPCC 100088</strain>
    </source>
</reference>
<dbReference type="RefSeq" id="WP_350936005.1">
    <property type="nucleotide sequence ID" value="NZ_JAYWLC010000004.1"/>
</dbReference>
<evidence type="ECO:0000256" key="1">
    <source>
        <dbReference type="SAM" id="SignalP"/>
    </source>
</evidence>
<keyword evidence="1" id="KW-0732">Signal</keyword>
<protein>
    <recommendedName>
        <fullName evidence="4">Secreted protein</fullName>
    </recommendedName>
</protein>
<dbReference type="EMBL" id="JAYWLC010000004">
    <property type="protein sequence ID" value="MER5171579.1"/>
    <property type="molecule type" value="Genomic_DNA"/>
</dbReference>
<accession>A0ABV1SF93</accession>
<reference evidence="2 3" key="1">
    <citation type="submission" date="2024-01" db="EMBL/GenBank/DDBJ databases">
        <authorList>
            <person name="Deng Y."/>
            <person name="Su J."/>
        </authorList>
    </citation>
    <scope>NUCLEOTIDE SEQUENCE [LARGE SCALE GENOMIC DNA]</scope>
    <source>
        <strain evidence="2 3">CPCC 100088</strain>
    </source>
</reference>
<evidence type="ECO:0000313" key="3">
    <source>
        <dbReference type="Proteomes" id="UP001438953"/>
    </source>
</evidence>
<organism evidence="2 3">
    <name type="scientific">Thioclava kandeliae</name>
    <dbReference type="NCBI Taxonomy" id="3070818"/>
    <lineage>
        <taxon>Bacteria</taxon>
        <taxon>Pseudomonadati</taxon>
        <taxon>Pseudomonadota</taxon>
        <taxon>Alphaproteobacteria</taxon>
        <taxon>Rhodobacterales</taxon>
        <taxon>Paracoccaceae</taxon>
        <taxon>Thioclava</taxon>
    </lineage>
</organism>
<feature type="chain" id="PRO_5045964161" description="Secreted protein" evidence="1">
    <location>
        <begin position="20"/>
        <end position="91"/>
    </location>
</feature>
<dbReference type="Proteomes" id="UP001438953">
    <property type="component" value="Unassembled WGS sequence"/>
</dbReference>
<gene>
    <name evidence="2" type="ORF">VSX56_07300</name>
</gene>
<keyword evidence="3" id="KW-1185">Reference proteome</keyword>
<feature type="signal peptide" evidence="1">
    <location>
        <begin position="1"/>
        <end position="19"/>
    </location>
</feature>
<proteinExistence type="predicted"/>